<organism evidence="1 2">
    <name type="scientific">Rhizobium laguerreae</name>
    <dbReference type="NCBI Taxonomy" id="1076926"/>
    <lineage>
        <taxon>Bacteria</taxon>
        <taxon>Pseudomonadati</taxon>
        <taxon>Pseudomonadota</taxon>
        <taxon>Alphaproteobacteria</taxon>
        <taxon>Hyphomicrobiales</taxon>
        <taxon>Rhizobiaceae</taxon>
        <taxon>Rhizobium/Agrobacterium group</taxon>
        <taxon>Rhizobium</taxon>
    </lineage>
</organism>
<dbReference type="RefSeq" id="WP_143529532.1">
    <property type="nucleotide sequence ID" value="NZ_JACHXX010000016.1"/>
</dbReference>
<protein>
    <submittedName>
        <fullName evidence="1">Uncharacterized protein</fullName>
    </submittedName>
</protein>
<proteinExistence type="predicted"/>
<evidence type="ECO:0000313" key="2">
    <source>
        <dbReference type="Proteomes" id="UP000542811"/>
    </source>
</evidence>
<gene>
    <name evidence="1" type="ORF">FHS25_006900</name>
</gene>
<accession>A0ABR6GLM1</accession>
<dbReference type="EMBL" id="JACHXX010000016">
    <property type="protein sequence ID" value="MBB3166383.1"/>
    <property type="molecule type" value="Genomic_DNA"/>
</dbReference>
<sequence length="75" mass="8218">MAPTLLGLGVFNFIGMPLLAFARRTQSAYNIDCFSRLGWRGSAPLLLLQINLAEKIISISDDNGGLVRNWSDTCC</sequence>
<keyword evidence="2" id="KW-1185">Reference proteome</keyword>
<evidence type="ECO:0000313" key="1">
    <source>
        <dbReference type="EMBL" id="MBB3166383.1"/>
    </source>
</evidence>
<comment type="caution">
    <text evidence="1">The sequence shown here is derived from an EMBL/GenBank/DDBJ whole genome shotgun (WGS) entry which is preliminary data.</text>
</comment>
<name>A0ABR6GLM1_9HYPH</name>
<dbReference type="Proteomes" id="UP000542811">
    <property type="component" value="Unassembled WGS sequence"/>
</dbReference>
<reference evidence="1 2" key="1">
    <citation type="submission" date="2020-08" db="EMBL/GenBank/DDBJ databases">
        <title>Genomic Encyclopedia of Type Strains, Phase III (KMG-III): the genomes of soil and plant-associated and newly described type strains.</title>
        <authorList>
            <person name="Whitman W."/>
        </authorList>
    </citation>
    <scope>NUCLEOTIDE SEQUENCE [LARGE SCALE GENOMIC DNA]</scope>
    <source>
        <strain evidence="1 2">CECT 8280</strain>
    </source>
</reference>